<dbReference type="EMBL" id="QXCT01000001">
    <property type="protein sequence ID" value="MDW9252796.1"/>
    <property type="molecule type" value="Genomic_DNA"/>
</dbReference>
<protein>
    <submittedName>
        <fullName evidence="2">Uncharacterized protein</fullName>
    </submittedName>
</protein>
<reference evidence="2" key="1">
    <citation type="submission" date="2018-08" db="EMBL/GenBank/DDBJ databases">
        <title>Identification of Burkholderia cepacia strains that express a Burkholderia pseudomallei-like capsular polysaccharide.</title>
        <authorList>
            <person name="Burtnick M.N."/>
            <person name="Vongsouvath M."/>
            <person name="Newton P."/>
            <person name="Wuthiekanun V."/>
            <person name="Limmathurotsakul D."/>
            <person name="Brett P.J."/>
            <person name="Chantratita N."/>
            <person name="Dance D.A."/>
        </authorList>
    </citation>
    <scope>NUCLEOTIDE SEQUENCE</scope>
    <source>
        <strain evidence="2">SBXCC001</strain>
    </source>
</reference>
<feature type="compositionally biased region" description="Low complexity" evidence="1">
    <location>
        <begin position="9"/>
        <end position="31"/>
    </location>
</feature>
<name>A0AAW9CT63_BURTH</name>
<accession>A0AAW9CT63</accession>
<proteinExistence type="predicted"/>
<organism evidence="2 3">
    <name type="scientific">Burkholderia thailandensis</name>
    <dbReference type="NCBI Taxonomy" id="57975"/>
    <lineage>
        <taxon>Bacteria</taxon>
        <taxon>Pseudomonadati</taxon>
        <taxon>Pseudomonadota</taxon>
        <taxon>Betaproteobacteria</taxon>
        <taxon>Burkholderiales</taxon>
        <taxon>Burkholderiaceae</taxon>
        <taxon>Burkholderia</taxon>
        <taxon>pseudomallei group</taxon>
    </lineage>
</organism>
<feature type="region of interest" description="Disordered" evidence="1">
    <location>
        <begin position="1"/>
        <end position="60"/>
    </location>
</feature>
<comment type="caution">
    <text evidence="2">The sequence shown here is derived from an EMBL/GenBank/DDBJ whole genome shotgun (WGS) entry which is preliminary data.</text>
</comment>
<evidence type="ECO:0000313" key="3">
    <source>
        <dbReference type="Proteomes" id="UP001272137"/>
    </source>
</evidence>
<sequence length="60" mass="6482">MTRRRATSAACDRPIRRAAAAAPEAIRLGALPHESARPRRLTPEPTLTSLAARPSIPTPR</sequence>
<evidence type="ECO:0000313" key="2">
    <source>
        <dbReference type="EMBL" id="MDW9252796.1"/>
    </source>
</evidence>
<dbReference type="Proteomes" id="UP001272137">
    <property type="component" value="Unassembled WGS sequence"/>
</dbReference>
<dbReference type="AlphaFoldDB" id="A0AAW9CT63"/>
<evidence type="ECO:0000256" key="1">
    <source>
        <dbReference type="SAM" id="MobiDB-lite"/>
    </source>
</evidence>
<gene>
    <name evidence="2" type="ORF">C7S16_7209</name>
</gene>